<dbReference type="InterPro" id="IPR036259">
    <property type="entry name" value="MFS_trans_sf"/>
</dbReference>
<feature type="transmembrane region" description="Helical" evidence="6">
    <location>
        <begin position="401"/>
        <end position="419"/>
    </location>
</feature>
<organism evidence="8 9">
    <name type="scientific">Lithohypha guttulata</name>
    <dbReference type="NCBI Taxonomy" id="1690604"/>
    <lineage>
        <taxon>Eukaryota</taxon>
        <taxon>Fungi</taxon>
        <taxon>Dikarya</taxon>
        <taxon>Ascomycota</taxon>
        <taxon>Pezizomycotina</taxon>
        <taxon>Eurotiomycetes</taxon>
        <taxon>Chaetothyriomycetidae</taxon>
        <taxon>Chaetothyriales</taxon>
        <taxon>Trichomeriaceae</taxon>
        <taxon>Lithohypha</taxon>
    </lineage>
</organism>
<dbReference type="Pfam" id="PF07690">
    <property type="entry name" value="MFS_1"/>
    <property type="match status" value="1"/>
</dbReference>
<feature type="transmembrane region" description="Helical" evidence="6">
    <location>
        <begin position="81"/>
        <end position="100"/>
    </location>
</feature>
<dbReference type="EMBL" id="JAVRRG010000105">
    <property type="protein sequence ID" value="KAK5085076.1"/>
    <property type="molecule type" value="Genomic_DNA"/>
</dbReference>
<protein>
    <recommendedName>
        <fullName evidence="7">Major facilitator superfamily (MFS) profile domain-containing protein</fullName>
    </recommendedName>
</protein>
<feature type="domain" description="Major facilitator superfamily (MFS) profile" evidence="7">
    <location>
        <begin position="15"/>
        <end position="521"/>
    </location>
</feature>
<reference evidence="8 9" key="1">
    <citation type="submission" date="2023-08" db="EMBL/GenBank/DDBJ databases">
        <title>Black Yeasts Isolated from many extreme environments.</title>
        <authorList>
            <person name="Coleine C."/>
            <person name="Stajich J.E."/>
            <person name="Selbmann L."/>
        </authorList>
    </citation>
    <scope>NUCLEOTIDE SEQUENCE [LARGE SCALE GENOMIC DNA]</scope>
    <source>
        <strain evidence="8 9">CCFEE 5885</strain>
    </source>
</reference>
<feature type="transmembrane region" description="Helical" evidence="6">
    <location>
        <begin position="48"/>
        <end position="69"/>
    </location>
</feature>
<dbReference type="PROSITE" id="PS50850">
    <property type="entry name" value="MFS"/>
    <property type="match status" value="1"/>
</dbReference>
<accession>A0ABR0K3X8</accession>
<gene>
    <name evidence="8" type="ORF">LTR24_007212</name>
</gene>
<dbReference type="CDD" id="cd17330">
    <property type="entry name" value="MFS_SLC46_TetA_like"/>
    <property type="match status" value="1"/>
</dbReference>
<keyword evidence="5 6" id="KW-0472">Membrane</keyword>
<evidence type="ECO:0000313" key="8">
    <source>
        <dbReference type="EMBL" id="KAK5085076.1"/>
    </source>
</evidence>
<evidence type="ECO:0000256" key="1">
    <source>
        <dbReference type="ARBA" id="ARBA00004141"/>
    </source>
</evidence>
<keyword evidence="2" id="KW-0813">Transport</keyword>
<feature type="transmembrane region" description="Helical" evidence="6">
    <location>
        <begin position="431"/>
        <end position="454"/>
    </location>
</feature>
<evidence type="ECO:0000256" key="2">
    <source>
        <dbReference type="ARBA" id="ARBA00022448"/>
    </source>
</evidence>
<keyword evidence="3 6" id="KW-0812">Transmembrane</keyword>
<name>A0ABR0K3X8_9EURO</name>
<evidence type="ECO:0000256" key="5">
    <source>
        <dbReference type="ARBA" id="ARBA00023136"/>
    </source>
</evidence>
<feature type="transmembrane region" description="Helical" evidence="6">
    <location>
        <begin position="497"/>
        <end position="516"/>
    </location>
</feature>
<dbReference type="Proteomes" id="UP001345013">
    <property type="component" value="Unassembled WGS sequence"/>
</dbReference>
<dbReference type="PRINTS" id="PR01035">
    <property type="entry name" value="TCRTETA"/>
</dbReference>
<dbReference type="PANTHER" id="PTHR23504">
    <property type="entry name" value="MAJOR FACILITATOR SUPERFAMILY DOMAIN-CONTAINING PROTEIN 10"/>
    <property type="match status" value="1"/>
</dbReference>
<feature type="transmembrane region" description="Helical" evidence="6">
    <location>
        <begin position="376"/>
        <end position="395"/>
    </location>
</feature>
<evidence type="ECO:0000256" key="6">
    <source>
        <dbReference type="SAM" id="Phobius"/>
    </source>
</evidence>
<comment type="caution">
    <text evidence="8">The sequence shown here is derived from an EMBL/GenBank/DDBJ whole genome shotgun (WGS) entry which is preliminary data.</text>
</comment>
<dbReference type="Gene3D" id="1.20.1250.20">
    <property type="entry name" value="MFS general substrate transporter like domains"/>
    <property type="match status" value="1"/>
</dbReference>
<dbReference type="PANTHER" id="PTHR23504:SF2">
    <property type="entry name" value="TRANSPORTER, PUTATIVE (AFU_ORTHOLOGUE AFUA_8G04150)-RELATED"/>
    <property type="match status" value="1"/>
</dbReference>
<dbReference type="InterPro" id="IPR011701">
    <property type="entry name" value="MFS"/>
</dbReference>
<keyword evidence="4 6" id="KW-1133">Transmembrane helix</keyword>
<sequence length="538" mass="57481">MAEADDKFPWQQLGVLAICRLAEPVAFVSITAYAFVMVQEINGEKDASFYAGLLVSVFALAEASTCWIWGHLSDRWGRKPIIMVALAGTALSSLLFGFATKYWVALLARVVGGALNGNVAVMQTMVAEMVKRPEHEPRAYALQPFMWSMGAIAGSSLGGFAAQPAKYHPGLFSQDGIFGRFPYLLPNLIAVAVILVAMILGFLFLEETNPALISQKQATTEPDTAQIAHETAPLLSARTERTSSIATARSGGSVPYIAVQVPLPNDPNFDLRRSSVASFASVTAFKKSLSNYQSHETAILDEDEPEPPNTEPTKTFNKAVITWTVALWLLCYHQMAFSSLLPVYLLDDPTATAGHEHHSLDLTGGLGKTLPHVGTVLAVNSVISLIVQGVIFPFYVSYLGVWYTVVTLTLASPFVYLLVPFVSALSVPNAGVYVVMTLQSLATTMNYPILLILIKNATPSPSVLGKVNGLAMSGCSGARTIAPPVVGIVYSSFGSAAAWWSCGVVALVAVVQLCFSRRPSEGGNVREAERGGGAAETA</sequence>
<keyword evidence="9" id="KW-1185">Reference proteome</keyword>
<dbReference type="SUPFAM" id="SSF103473">
    <property type="entry name" value="MFS general substrate transporter"/>
    <property type="match status" value="1"/>
</dbReference>
<feature type="transmembrane region" description="Helical" evidence="6">
    <location>
        <begin position="106"/>
        <end position="127"/>
    </location>
</feature>
<proteinExistence type="predicted"/>
<evidence type="ECO:0000259" key="7">
    <source>
        <dbReference type="PROSITE" id="PS50850"/>
    </source>
</evidence>
<feature type="transmembrane region" description="Helical" evidence="6">
    <location>
        <begin position="183"/>
        <end position="205"/>
    </location>
</feature>
<feature type="transmembrane region" description="Helical" evidence="6">
    <location>
        <begin position="12"/>
        <end position="36"/>
    </location>
</feature>
<evidence type="ECO:0000313" key="9">
    <source>
        <dbReference type="Proteomes" id="UP001345013"/>
    </source>
</evidence>
<dbReference type="InterPro" id="IPR001958">
    <property type="entry name" value="Tet-R_TetA/multi-R_MdtG-like"/>
</dbReference>
<dbReference type="InterPro" id="IPR020846">
    <property type="entry name" value="MFS_dom"/>
</dbReference>
<evidence type="ECO:0000256" key="4">
    <source>
        <dbReference type="ARBA" id="ARBA00022989"/>
    </source>
</evidence>
<evidence type="ECO:0000256" key="3">
    <source>
        <dbReference type="ARBA" id="ARBA00022692"/>
    </source>
</evidence>
<comment type="subcellular location">
    <subcellularLocation>
        <location evidence="1">Membrane</location>
        <topology evidence="1">Multi-pass membrane protein</topology>
    </subcellularLocation>
</comment>